<evidence type="ECO:0000313" key="2">
    <source>
        <dbReference type="EMBL" id="ACI87792.1"/>
    </source>
</evidence>
<keyword evidence="1" id="KW-0812">Transmembrane</keyword>
<feature type="transmembrane region" description="Helical" evidence="1">
    <location>
        <begin position="36"/>
        <end position="53"/>
    </location>
</feature>
<keyword evidence="1" id="KW-1133">Transmembrane helix</keyword>
<feature type="non-terminal residue" evidence="2">
    <location>
        <position position="1"/>
    </location>
</feature>
<dbReference type="EMBL" id="FJ237472">
    <property type="protein sequence ID" value="ACI87792.1"/>
    <property type="molecule type" value="mRNA"/>
</dbReference>
<name>B6V6R9_CUPSE</name>
<accession>B6V6R9</accession>
<keyword evidence="1" id="KW-0472">Membrane</keyword>
<protein>
    <submittedName>
        <fullName evidence="2">Uncharacterized protein</fullName>
    </submittedName>
</protein>
<evidence type="ECO:0000256" key="1">
    <source>
        <dbReference type="SAM" id="Phobius"/>
    </source>
</evidence>
<proteinExistence type="evidence at transcript level"/>
<dbReference type="AlphaFoldDB" id="B6V6R9"/>
<organism evidence="2">
    <name type="scientific">Cupressus sempervirens</name>
    <name type="common">Italian cypress</name>
    <dbReference type="NCBI Taxonomy" id="13469"/>
    <lineage>
        <taxon>Eukaryota</taxon>
        <taxon>Viridiplantae</taxon>
        <taxon>Streptophyta</taxon>
        <taxon>Embryophyta</taxon>
        <taxon>Tracheophyta</taxon>
        <taxon>Spermatophyta</taxon>
        <taxon>Pinopsida</taxon>
        <taxon>Pinidae</taxon>
        <taxon>Conifers II</taxon>
        <taxon>Cupressales</taxon>
        <taxon>Cupressaceae</taxon>
        <taxon>Cupressus</taxon>
    </lineage>
</organism>
<reference evidence="2" key="1">
    <citation type="submission" date="2008-09" db="EMBL/GenBank/DDBJ databases">
        <title>Cloning and characterization of cold regulated sequences in cypress (Cupressus sempervirens).</title>
        <authorList>
            <person name="Pedron L."/>
            <person name="Baldi P."/>
            <person name="La Porta N."/>
        </authorList>
    </citation>
    <scope>NUCLEOTIDE SEQUENCE</scope>
    <source>
        <strain evidence="2">Cyplp063</strain>
    </source>
</reference>
<sequence>TLSCNEKDTYKRVWSPNTSNIVQLSRSVGNQIGKDCPLLVVVILAITVVGISLERA</sequence>